<feature type="transmembrane region" description="Helical" evidence="8">
    <location>
        <begin position="331"/>
        <end position="352"/>
    </location>
</feature>
<dbReference type="PANTHER" id="PTHR34975:SF2">
    <property type="entry name" value="SPORE GERMINATION PROTEIN A2"/>
    <property type="match status" value="1"/>
</dbReference>
<dbReference type="RefSeq" id="WP_240984142.1">
    <property type="nucleotide sequence ID" value="NZ_CDGJ01000032.1"/>
</dbReference>
<accession>A0A8S0X403</accession>
<evidence type="ECO:0000256" key="4">
    <source>
        <dbReference type="ARBA" id="ARBA00022544"/>
    </source>
</evidence>
<protein>
    <submittedName>
        <fullName evidence="9">Spore germination GerAB</fullName>
    </submittedName>
    <submittedName>
        <fullName evidence="10">Spore germination protein</fullName>
    </submittedName>
</protein>
<keyword evidence="6 8" id="KW-1133">Transmembrane helix</keyword>
<evidence type="ECO:0000256" key="6">
    <source>
        <dbReference type="ARBA" id="ARBA00022989"/>
    </source>
</evidence>
<feature type="transmembrane region" description="Helical" evidence="8">
    <location>
        <begin position="266"/>
        <end position="291"/>
    </location>
</feature>
<dbReference type="EMBL" id="LR746496">
    <property type="protein sequence ID" value="CAA7600470.1"/>
    <property type="molecule type" value="Genomic_DNA"/>
</dbReference>
<evidence type="ECO:0000256" key="1">
    <source>
        <dbReference type="ARBA" id="ARBA00004141"/>
    </source>
</evidence>
<evidence type="ECO:0000313" key="10">
    <source>
        <dbReference type="EMBL" id="CEJ06604.1"/>
    </source>
</evidence>
<keyword evidence="11" id="KW-1185">Reference proteome</keyword>
<dbReference type="InterPro" id="IPR004761">
    <property type="entry name" value="Spore_GerAB"/>
</dbReference>
<dbReference type="Proteomes" id="UP001071230">
    <property type="component" value="Unassembled WGS sequence"/>
</dbReference>
<evidence type="ECO:0000256" key="8">
    <source>
        <dbReference type="SAM" id="Phobius"/>
    </source>
</evidence>
<comment type="similarity">
    <text evidence="2">Belongs to the amino acid-polyamine-organocation (APC) superfamily. Spore germination protein (SGP) (TC 2.A.3.9) family.</text>
</comment>
<organism evidence="9">
    <name type="scientific">Acididesulfobacillus acetoxydans</name>
    <dbReference type="NCBI Taxonomy" id="1561005"/>
    <lineage>
        <taxon>Bacteria</taxon>
        <taxon>Bacillati</taxon>
        <taxon>Bacillota</taxon>
        <taxon>Clostridia</taxon>
        <taxon>Eubacteriales</taxon>
        <taxon>Peptococcaceae</taxon>
        <taxon>Acididesulfobacillus</taxon>
    </lineage>
</organism>
<dbReference type="Pfam" id="PF03845">
    <property type="entry name" value="Spore_permease"/>
    <property type="match status" value="1"/>
</dbReference>
<feature type="transmembrane region" description="Helical" evidence="8">
    <location>
        <begin position="215"/>
        <end position="238"/>
    </location>
</feature>
<comment type="subcellular location">
    <subcellularLocation>
        <location evidence="1">Membrane</location>
        <topology evidence="1">Multi-pass membrane protein</topology>
    </subcellularLocation>
</comment>
<dbReference type="GO" id="GO:0009847">
    <property type="term" value="P:spore germination"/>
    <property type="evidence" value="ECO:0007669"/>
    <property type="project" value="InterPro"/>
</dbReference>
<evidence type="ECO:0000313" key="9">
    <source>
        <dbReference type="EMBL" id="CAA7600470.1"/>
    </source>
</evidence>
<dbReference type="NCBIfam" id="TIGR00912">
    <property type="entry name" value="2A0309"/>
    <property type="match status" value="1"/>
</dbReference>
<evidence type="ECO:0000256" key="5">
    <source>
        <dbReference type="ARBA" id="ARBA00022692"/>
    </source>
</evidence>
<keyword evidence="7 8" id="KW-0472">Membrane</keyword>
<sequence length="375" mass="40998">MESGRISERQLVGLIVVSVLATGLIYVPSSLLANSGRDAYLVLPLSAVLGLPAVWLIGSLCQRCPRAGALALFTDLLGKPLGTGVALAYVGFFFITVLTIVDPGGAMIRTAFMPDTPMLLLVFLLTALAGYGVYLGLETLARFNAFVMPPMFLTFVVLALANYNHFNFDHLLPPLEHGLDPVWTGVVDPVGWFTQIILVLFFIPEVRHINRRTLLSTVIINTLAFEFLILIILATMGAKLPSFYEFPTLELARIATFGGSVRGYDALIMTVWVTAVSLKVALWLYAGLVLLGDIFRLQNRGSLLPPLIVLISITAYAGVDNIWQMSHYGRSIWPHFALPTFEVGIPFLLYVISLCKRRRRASGRGGGSAGRQRGS</sequence>
<feature type="transmembrane region" description="Helical" evidence="8">
    <location>
        <begin position="81"/>
        <end position="101"/>
    </location>
</feature>
<feature type="transmembrane region" description="Helical" evidence="8">
    <location>
        <begin position="183"/>
        <end position="203"/>
    </location>
</feature>
<dbReference type="EMBL" id="CDGJ01000032">
    <property type="protein sequence ID" value="CEJ06604.1"/>
    <property type="molecule type" value="Genomic_DNA"/>
</dbReference>
<dbReference type="Proteomes" id="UP000836597">
    <property type="component" value="Chromosome"/>
</dbReference>
<gene>
    <name evidence="10" type="ORF">DEACI_1053</name>
    <name evidence="9" type="ORF">DEACI_1123</name>
</gene>
<feature type="transmembrane region" description="Helical" evidence="8">
    <location>
        <begin position="143"/>
        <end position="163"/>
    </location>
</feature>
<dbReference type="AlphaFoldDB" id="A0A8S0X403"/>
<feature type="transmembrane region" description="Helical" evidence="8">
    <location>
        <begin position="12"/>
        <end position="33"/>
    </location>
</feature>
<keyword evidence="3" id="KW-0813">Transport</keyword>
<reference evidence="9" key="2">
    <citation type="submission" date="2020-01" db="EMBL/GenBank/DDBJ databases">
        <authorList>
            <person name="Hornung B."/>
        </authorList>
    </citation>
    <scope>NUCLEOTIDE SEQUENCE</scope>
    <source>
        <strain evidence="9">PacBioINE</strain>
    </source>
</reference>
<feature type="transmembrane region" description="Helical" evidence="8">
    <location>
        <begin position="303"/>
        <end position="319"/>
    </location>
</feature>
<feature type="transmembrane region" description="Helical" evidence="8">
    <location>
        <begin position="39"/>
        <end position="60"/>
    </location>
</feature>
<reference evidence="10" key="1">
    <citation type="submission" date="2014-11" db="EMBL/GenBank/DDBJ databases">
        <authorList>
            <person name="Hornung B.V."/>
        </authorList>
    </citation>
    <scope>NUCLEOTIDE SEQUENCE</scope>
    <source>
        <strain evidence="10">INE</strain>
    </source>
</reference>
<keyword evidence="4" id="KW-0309">Germination</keyword>
<evidence type="ECO:0000313" key="11">
    <source>
        <dbReference type="Proteomes" id="UP001071230"/>
    </source>
</evidence>
<evidence type="ECO:0000256" key="3">
    <source>
        <dbReference type="ARBA" id="ARBA00022448"/>
    </source>
</evidence>
<keyword evidence="5 8" id="KW-0812">Transmembrane</keyword>
<dbReference type="Gene3D" id="1.20.1740.10">
    <property type="entry name" value="Amino acid/polyamine transporter I"/>
    <property type="match status" value="1"/>
</dbReference>
<dbReference type="PANTHER" id="PTHR34975">
    <property type="entry name" value="SPORE GERMINATION PROTEIN A2"/>
    <property type="match status" value="1"/>
</dbReference>
<evidence type="ECO:0000256" key="7">
    <source>
        <dbReference type="ARBA" id="ARBA00023136"/>
    </source>
</evidence>
<feature type="transmembrane region" description="Helical" evidence="8">
    <location>
        <begin position="116"/>
        <end position="136"/>
    </location>
</feature>
<dbReference type="GO" id="GO:0016020">
    <property type="term" value="C:membrane"/>
    <property type="evidence" value="ECO:0007669"/>
    <property type="project" value="UniProtKB-SubCell"/>
</dbReference>
<dbReference type="KEGG" id="aacx:DEACI_1123"/>
<name>A0A8S0X403_9FIRM</name>
<proteinExistence type="inferred from homology"/>
<evidence type="ECO:0000256" key="2">
    <source>
        <dbReference type="ARBA" id="ARBA00007998"/>
    </source>
</evidence>